<dbReference type="EMBL" id="PGVE01000053">
    <property type="protein sequence ID" value="PLS03565.1"/>
    <property type="molecule type" value="Genomic_DNA"/>
</dbReference>
<dbReference type="HAMAP" id="MF_01575">
    <property type="entry name" value="UPF0398"/>
    <property type="match status" value="1"/>
</dbReference>
<dbReference type="Gene3D" id="3.40.50.450">
    <property type="match status" value="1"/>
</dbReference>
<comment type="similarity">
    <text evidence="1">Belongs to the UPF0398 family.</text>
</comment>
<reference evidence="2 3" key="1">
    <citation type="submission" date="2017-11" db="EMBL/GenBank/DDBJ databases">
        <title>Comparitive Functional Genomics of Dry Heat Resistant strains isolated from the Viking Spacecraft.</title>
        <authorList>
            <person name="Seuylemezian A."/>
            <person name="Cooper K."/>
            <person name="Vaishampayan P."/>
        </authorList>
    </citation>
    <scope>NUCLEOTIDE SEQUENCE [LARGE SCALE GENOMIC DNA]</scope>
    <source>
        <strain evidence="2 3">V32-6</strain>
    </source>
</reference>
<dbReference type="NCBIfam" id="NF010181">
    <property type="entry name" value="PRK13660.1"/>
    <property type="match status" value="1"/>
</dbReference>
<dbReference type="SUPFAM" id="SSF102405">
    <property type="entry name" value="MCP/YpsA-like"/>
    <property type="match status" value="1"/>
</dbReference>
<dbReference type="Pfam" id="PF06908">
    <property type="entry name" value="YpsA"/>
    <property type="match status" value="1"/>
</dbReference>
<accession>A0A2N5HDG8</accession>
<evidence type="ECO:0000256" key="1">
    <source>
        <dbReference type="HAMAP-Rule" id="MF_01575"/>
    </source>
</evidence>
<dbReference type="OrthoDB" id="2301957at2"/>
<name>A0A2N5HDG8_9BACI</name>
<gene>
    <name evidence="2" type="ORF">CVD27_14370</name>
</gene>
<dbReference type="InterPro" id="IPR010697">
    <property type="entry name" value="YspA"/>
</dbReference>
<evidence type="ECO:0000313" key="2">
    <source>
        <dbReference type="EMBL" id="PLS03565.1"/>
    </source>
</evidence>
<evidence type="ECO:0000313" key="3">
    <source>
        <dbReference type="Proteomes" id="UP000234950"/>
    </source>
</evidence>
<protein>
    <recommendedName>
        <fullName evidence="1">UPF0398 protein CVD27_14370</fullName>
    </recommendedName>
</protein>
<comment type="caution">
    <text evidence="2">The sequence shown here is derived from an EMBL/GenBank/DDBJ whole genome shotgun (WGS) entry which is preliminary data.</text>
</comment>
<organism evidence="2 3">
    <name type="scientific">Neobacillus cucumis</name>
    <dbReference type="NCBI Taxonomy" id="1740721"/>
    <lineage>
        <taxon>Bacteria</taxon>
        <taxon>Bacillati</taxon>
        <taxon>Bacillota</taxon>
        <taxon>Bacilli</taxon>
        <taxon>Bacillales</taxon>
        <taxon>Bacillaceae</taxon>
        <taxon>Neobacillus</taxon>
    </lineage>
</organism>
<dbReference type="AlphaFoldDB" id="A0A2N5HDG8"/>
<dbReference type="PIRSF" id="PIRSF021290">
    <property type="entry name" value="DUF1273"/>
    <property type="match status" value="1"/>
</dbReference>
<dbReference type="PANTHER" id="PTHR38440">
    <property type="entry name" value="UPF0398 PROTEIN YPSA"/>
    <property type="match status" value="1"/>
</dbReference>
<proteinExistence type="inferred from homology"/>
<sequence>MVKILAISGYKPFELGIFKKDHPSVLYIKAAIKKAILPLIEEGLEWILISGQLGVELWGAEVIFDLQQEYPEIKLAVITPFLEQESKWNETNKEWYAEILIQADFVDSITKKPYEKPWQFRLKNQFFIEKSDGLLLLYDQEKEGSPKFLYESALEYKKNHDYQLDLITFYDLQMIVEEEQLKQSDY</sequence>
<keyword evidence="3" id="KW-1185">Reference proteome</keyword>
<dbReference type="RefSeq" id="WP_101648594.1">
    <property type="nucleotide sequence ID" value="NZ_PGVE01000053.1"/>
</dbReference>
<dbReference type="PANTHER" id="PTHR38440:SF1">
    <property type="entry name" value="UPF0398 PROTEIN SPR0331"/>
    <property type="match status" value="1"/>
</dbReference>
<dbReference type="Proteomes" id="UP000234950">
    <property type="component" value="Unassembled WGS sequence"/>
</dbReference>